<dbReference type="EMBL" id="JAYGIE010000003">
    <property type="protein sequence ID" value="MEA5476232.1"/>
    <property type="molecule type" value="Genomic_DNA"/>
</dbReference>
<sequence>MNLQDRQGIAIKISNLSKVYKIYEKPADMVWELFSSKTIHKEFWALKNISLEIRRGEILGVVGRNGAGKSTLLKILAGTLDKTSGDIYINGKISAILELGTGFNPEYTGRENIYMGGLCLGMSREEIDQKIDSIIDFSELRHVIDQAFKTYSSGMQARLTFSTAISIKPDILIIDEALAAGDAPFVEKCIHKMEEIIRSGCTVLLVSHNTNLISRFANRAILLEEGKVVADDLSENIAKIYEVRSYTSSLNENNDGKKERVGDQKIHIVDVQIYGEEFDSNVFFQGTDLSIEIEIDSLIESNTANFYVAVYRTDGICVWSSTNYKHIDNNYNLISTQFCIKQGNSKIQLKIKTIPFNSGNYYLTIGIEPYPDVNAIANYHDYLPRYKKFSVTRRDSLVLNKVCDTPSKWFLRSNYLIKSKIEVESEIRLRKFPYPYKSAIAISNDCEFMSWDNHLKLYRFLCSKQGLGLEIANSIFFNVTNSLCHSTFSYFQDLSDKPSVYSSILKEMIQSGYIDTIHAYGDFDDGTFQNKFAERTIEECINNQLKFKVWTNHGSNKNYQNIGHHNLDNYQQGDIPKSKFYHLDILRYIGTRYFWVDDGYVNHPSDGNLLYCEQARDGSNLNLFRRYRGLVGKSAPNASLLPEQICIDDINLLIAQEQACIYYQHLGCWKKNNDGTFETNQPPFFSAEAIKVLEYISQVFHEGKCLVTTVSRLLQYLEVCQSIKFWSSDTEIIISSTSENITYHDLEGLTFYIREPEKMKLVWHSKNGEIIALPSETFIDNDESCIGVPWRKMGDFIW</sequence>
<dbReference type="SUPFAM" id="SSF52540">
    <property type="entry name" value="P-loop containing nucleoside triphosphate hydrolases"/>
    <property type="match status" value="1"/>
</dbReference>
<keyword evidence="7" id="KW-1185">Reference proteome</keyword>
<dbReference type="PROSITE" id="PS50893">
    <property type="entry name" value="ABC_TRANSPORTER_2"/>
    <property type="match status" value="1"/>
</dbReference>
<evidence type="ECO:0000256" key="3">
    <source>
        <dbReference type="ARBA" id="ARBA00022741"/>
    </source>
</evidence>
<dbReference type="Pfam" id="PF00005">
    <property type="entry name" value="ABC_tran"/>
    <property type="match status" value="1"/>
</dbReference>
<dbReference type="GO" id="GO:0005524">
    <property type="term" value="F:ATP binding"/>
    <property type="evidence" value="ECO:0007669"/>
    <property type="project" value="UniProtKB-KW"/>
</dbReference>
<dbReference type="CDD" id="cd03220">
    <property type="entry name" value="ABC_KpsT_Wzt"/>
    <property type="match status" value="1"/>
</dbReference>
<evidence type="ECO:0000259" key="5">
    <source>
        <dbReference type="PROSITE" id="PS50893"/>
    </source>
</evidence>
<proteinExistence type="inferred from homology"/>
<dbReference type="Pfam" id="PF14524">
    <property type="entry name" value="Wzt_C"/>
    <property type="match status" value="1"/>
</dbReference>
<evidence type="ECO:0000313" key="7">
    <source>
        <dbReference type="Proteomes" id="UP001301388"/>
    </source>
</evidence>
<dbReference type="SMART" id="SM00382">
    <property type="entry name" value="AAA"/>
    <property type="match status" value="1"/>
</dbReference>
<dbReference type="PANTHER" id="PTHR46743:SF2">
    <property type="entry name" value="TEICHOIC ACIDS EXPORT ATP-BINDING PROTEIN TAGH"/>
    <property type="match status" value="1"/>
</dbReference>
<dbReference type="InterPro" id="IPR050683">
    <property type="entry name" value="Bact_Polysacc_Export_ATP-bd"/>
</dbReference>
<dbReference type="InterPro" id="IPR015860">
    <property type="entry name" value="ABC_transpr_TagH-like"/>
</dbReference>
<dbReference type="InterPro" id="IPR027417">
    <property type="entry name" value="P-loop_NTPase"/>
</dbReference>
<feature type="domain" description="ABC transporter" evidence="5">
    <location>
        <begin position="11"/>
        <end position="250"/>
    </location>
</feature>
<gene>
    <name evidence="6" type="ORF">VB774_01245</name>
</gene>
<comment type="caution">
    <text evidence="6">The sequence shown here is derived from an EMBL/GenBank/DDBJ whole genome shotgun (WGS) entry which is preliminary data.</text>
</comment>
<organism evidence="6 7">
    <name type="scientific">Pseudanabaena galeata UHCC 0370</name>
    <dbReference type="NCBI Taxonomy" id="3110310"/>
    <lineage>
        <taxon>Bacteria</taxon>
        <taxon>Bacillati</taxon>
        <taxon>Cyanobacteriota</taxon>
        <taxon>Cyanophyceae</taxon>
        <taxon>Pseudanabaenales</taxon>
        <taxon>Pseudanabaenaceae</taxon>
        <taxon>Pseudanabaena</taxon>
    </lineage>
</organism>
<dbReference type="InterPro" id="IPR003439">
    <property type="entry name" value="ABC_transporter-like_ATP-bd"/>
</dbReference>
<protein>
    <submittedName>
        <fullName evidence="6">ABC transporter ATP-binding protein</fullName>
    </submittedName>
</protein>
<comment type="similarity">
    <text evidence="1">Belongs to the ABC transporter superfamily.</text>
</comment>
<dbReference type="Gene3D" id="2.70.50.60">
    <property type="entry name" value="abc- transporter (atp binding component) like domain"/>
    <property type="match status" value="1"/>
</dbReference>
<accession>A0ABU5TDM8</accession>
<keyword evidence="2" id="KW-0813">Transport</keyword>
<evidence type="ECO:0000256" key="4">
    <source>
        <dbReference type="ARBA" id="ARBA00022840"/>
    </source>
</evidence>
<dbReference type="InterPro" id="IPR003593">
    <property type="entry name" value="AAA+_ATPase"/>
</dbReference>
<dbReference type="Proteomes" id="UP001301388">
    <property type="component" value="Unassembled WGS sequence"/>
</dbReference>
<dbReference type="PANTHER" id="PTHR46743">
    <property type="entry name" value="TEICHOIC ACIDS EXPORT ATP-BINDING PROTEIN TAGH"/>
    <property type="match status" value="1"/>
</dbReference>
<dbReference type="PROSITE" id="PS00211">
    <property type="entry name" value="ABC_TRANSPORTER_1"/>
    <property type="match status" value="1"/>
</dbReference>
<keyword evidence="4 6" id="KW-0067">ATP-binding</keyword>
<dbReference type="InterPro" id="IPR029439">
    <property type="entry name" value="Wzt_C"/>
</dbReference>
<dbReference type="RefSeq" id="WP_323259182.1">
    <property type="nucleotide sequence ID" value="NZ_JAYGIE010000003.1"/>
</dbReference>
<dbReference type="InterPro" id="IPR017871">
    <property type="entry name" value="ABC_transporter-like_CS"/>
</dbReference>
<name>A0ABU5TDM8_9CYAN</name>
<dbReference type="CDD" id="cd10147">
    <property type="entry name" value="Wzt_C-like"/>
    <property type="match status" value="1"/>
</dbReference>
<evidence type="ECO:0000256" key="2">
    <source>
        <dbReference type="ARBA" id="ARBA00022448"/>
    </source>
</evidence>
<keyword evidence="3" id="KW-0547">Nucleotide-binding</keyword>
<dbReference type="Gene3D" id="3.40.50.300">
    <property type="entry name" value="P-loop containing nucleotide triphosphate hydrolases"/>
    <property type="match status" value="1"/>
</dbReference>
<evidence type="ECO:0000313" key="6">
    <source>
        <dbReference type="EMBL" id="MEA5476232.1"/>
    </source>
</evidence>
<evidence type="ECO:0000256" key="1">
    <source>
        <dbReference type="ARBA" id="ARBA00005417"/>
    </source>
</evidence>
<reference evidence="6 7" key="1">
    <citation type="submission" date="2023-12" db="EMBL/GenBank/DDBJ databases">
        <title>Baltic Sea Cyanobacteria.</title>
        <authorList>
            <person name="Delbaje E."/>
            <person name="Fewer D.P."/>
            <person name="Shishido T.K."/>
        </authorList>
    </citation>
    <scope>NUCLEOTIDE SEQUENCE [LARGE SCALE GENOMIC DNA]</scope>
    <source>
        <strain evidence="6 7">UHCC 0370</strain>
    </source>
</reference>